<proteinExistence type="inferred from homology"/>
<evidence type="ECO:0000256" key="12">
    <source>
        <dbReference type="SAM" id="Phobius"/>
    </source>
</evidence>
<dbReference type="PROSITE" id="PS50920">
    <property type="entry name" value="SOLCAR"/>
    <property type="match status" value="2"/>
</dbReference>
<dbReference type="InterPro" id="IPR002067">
    <property type="entry name" value="MCP"/>
</dbReference>
<feature type="repeat" description="Solcar" evidence="10">
    <location>
        <begin position="115"/>
        <end position="197"/>
    </location>
</feature>
<evidence type="ECO:0000256" key="4">
    <source>
        <dbReference type="ARBA" id="ARBA00022692"/>
    </source>
</evidence>
<dbReference type="InterPro" id="IPR045315">
    <property type="entry name" value="Mtm1-like"/>
</dbReference>
<keyword evidence="5" id="KW-0677">Repeat</keyword>
<dbReference type="Proteomes" id="UP000078546">
    <property type="component" value="Unassembled WGS sequence"/>
</dbReference>
<reference evidence="14" key="1">
    <citation type="submission" date="2016-05" db="EMBL/GenBank/DDBJ databases">
        <authorList>
            <person name="Naeem Raeece"/>
        </authorList>
    </citation>
    <scope>NUCLEOTIDE SEQUENCE [LARGE SCALE GENOMIC DNA]</scope>
</reference>
<keyword evidence="3 11" id="KW-0813">Transport</keyword>
<evidence type="ECO:0000256" key="7">
    <source>
        <dbReference type="ARBA" id="ARBA00022989"/>
    </source>
</evidence>
<dbReference type="Pfam" id="PF00153">
    <property type="entry name" value="Mito_carr"/>
    <property type="match status" value="3"/>
</dbReference>
<comment type="similarity">
    <text evidence="2 11">Belongs to the mitochondrial carrier (TC 2.A.29) family.</text>
</comment>
<comment type="subcellular location">
    <subcellularLocation>
        <location evidence="1">Mitochondrion inner membrane</location>
        <topology evidence="1">Multi-pass membrane protein</topology>
    </subcellularLocation>
</comment>
<evidence type="ECO:0000313" key="14">
    <source>
        <dbReference type="Proteomes" id="UP000078546"/>
    </source>
</evidence>
<dbReference type="GO" id="GO:0005743">
    <property type="term" value="C:mitochondrial inner membrane"/>
    <property type="evidence" value="ECO:0007669"/>
    <property type="project" value="UniProtKB-SubCell"/>
</dbReference>
<gene>
    <name evidence="13" type="ORF">POVCU1_003370</name>
</gene>
<dbReference type="PRINTS" id="PR00926">
    <property type="entry name" value="MITOCARRIER"/>
</dbReference>
<feature type="transmembrane region" description="Helical" evidence="12">
    <location>
        <begin position="215"/>
        <end position="236"/>
    </location>
</feature>
<evidence type="ECO:0000256" key="1">
    <source>
        <dbReference type="ARBA" id="ARBA00004448"/>
    </source>
</evidence>
<evidence type="ECO:0000256" key="5">
    <source>
        <dbReference type="ARBA" id="ARBA00022737"/>
    </source>
</evidence>
<evidence type="ECO:0000313" key="13">
    <source>
        <dbReference type="EMBL" id="SBS80859.1"/>
    </source>
</evidence>
<dbReference type="InterPro" id="IPR018108">
    <property type="entry name" value="MCP_transmembrane"/>
</dbReference>
<keyword evidence="6" id="KW-0999">Mitochondrion inner membrane</keyword>
<evidence type="ECO:0000256" key="2">
    <source>
        <dbReference type="ARBA" id="ARBA00006375"/>
    </source>
</evidence>
<dbReference type="Gene3D" id="1.50.40.10">
    <property type="entry name" value="Mitochondrial carrier domain"/>
    <property type="match status" value="1"/>
</dbReference>
<keyword evidence="4 10" id="KW-0812">Transmembrane</keyword>
<keyword evidence="8" id="KW-0496">Mitochondrion</keyword>
<evidence type="ECO:0000256" key="11">
    <source>
        <dbReference type="RuleBase" id="RU000488"/>
    </source>
</evidence>
<dbReference type="AlphaFoldDB" id="A0A1A8VMI0"/>
<sequence length="410" mass="48694">MEKRTISVQNIVYSSTVSSICVSLICTPLDVIKNYIQYNNNINFDKKYILKKITKKKKNTLLKFNSFYYQTFMNIYRNYGIRAVYRGLLSTANLYIINNTVFFYVYEELKEQGIPCYLSATISRFISIVITSPLEIYRTNVQANVCNNYKVSVFDIFKDKKNRKIKINLYKGITSTLIRDIPFSAIYWSMNEYLVNYIKKKDSEYERRKKFIKKFVYPFICGCLSSTITTFITHPLDIIKTNMQARCIDIIHKSDFDYKKIKNYDFSLRSRASNFYNICQNNLYSNKYIYDVKVNNYAHNNHRSIHYKYGSSKYGSNTYNYKYYNYFKLTNNYNYNVFSVAKIIFKRNGVKGFYIGIFPRLHKVPDMNTLIYSSKTDSQKKKKKKKKNRKNIDHSHVLAAFLSERITKGE</sequence>
<evidence type="ECO:0000256" key="6">
    <source>
        <dbReference type="ARBA" id="ARBA00022792"/>
    </source>
</evidence>
<dbReference type="PANTHER" id="PTHR45760:SF2">
    <property type="entry name" value="FI19922P1-RELATED"/>
    <property type="match status" value="1"/>
</dbReference>
<evidence type="ECO:0000256" key="8">
    <source>
        <dbReference type="ARBA" id="ARBA00023128"/>
    </source>
</evidence>
<accession>A0A1A8VMI0</accession>
<dbReference type="InterPro" id="IPR023395">
    <property type="entry name" value="MCP_dom_sf"/>
</dbReference>
<dbReference type="GO" id="GO:1990542">
    <property type="term" value="P:mitochondrial transmembrane transport"/>
    <property type="evidence" value="ECO:0007669"/>
    <property type="project" value="InterPro"/>
</dbReference>
<dbReference type="EMBL" id="FLQV01000073">
    <property type="protein sequence ID" value="SBS80859.1"/>
    <property type="molecule type" value="Genomic_DNA"/>
</dbReference>
<keyword evidence="7 12" id="KW-1133">Transmembrane helix</keyword>
<name>A0A1A8VMI0_PLAOA</name>
<dbReference type="PANTHER" id="PTHR45760">
    <property type="entry name" value="FI19922P1-RELATED"/>
    <property type="match status" value="1"/>
</dbReference>
<evidence type="ECO:0000256" key="10">
    <source>
        <dbReference type="PROSITE-ProRule" id="PRU00282"/>
    </source>
</evidence>
<organism evidence="13 14">
    <name type="scientific">Plasmodium ovale curtisi</name>
    <dbReference type="NCBI Taxonomy" id="864141"/>
    <lineage>
        <taxon>Eukaryota</taxon>
        <taxon>Sar</taxon>
        <taxon>Alveolata</taxon>
        <taxon>Apicomplexa</taxon>
        <taxon>Aconoidasida</taxon>
        <taxon>Haemosporida</taxon>
        <taxon>Plasmodiidae</taxon>
        <taxon>Plasmodium</taxon>
        <taxon>Plasmodium (Plasmodium)</taxon>
    </lineage>
</organism>
<feature type="repeat" description="Solcar" evidence="10">
    <location>
        <begin position="6"/>
        <end position="112"/>
    </location>
</feature>
<keyword evidence="9 10" id="KW-0472">Membrane</keyword>
<protein>
    <submittedName>
        <fullName evidence="13">Mitochondrial carrier protein</fullName>
    </submittedName>
</protein>
<evidence type="ECO:0000256" key="3">
    <source>
        <dbReference type="ARBA" id="ARBA00022448"/>
    </source>
</evidence>
<dbReference type="SUPFAM" id="SSF103506">
    <property type="entry name" value="Mitochondrial carrier"/>
    <property type="match status" value="1"/>
</dbReference>
<evidence type="ECO:0000256" key="9">
    <source>
        <dbReference type="ARBA" id="ARBA00023136"/>
    </source>
</evidence>